<gene>
    <name evidence="3" type="ORF">LG632_13035</name>
</gene>
<feature type="transmembrane region" description="Helical" evidence="2">
    <location>
        <begin position="37"/>
        <end position="57"/>
    </location>
</feature>
<name>A0ABS8B6T1_9ACTN</name>
<evidence type="ECO:0008006" key="5">
    <source>
        <dbReference type="Google" id="ProtNLM"/>
    </source>
</evidence>
<keyword evidence="2" id="KW-1133">Transmembrane helix</keyword>
<evidence type="ECO:0000256" key="2">
    <source>
        <dbReference type="SAM" id="Phobius"/>
    </source>
</evidence>
<dbReference type="EMBL" id="JAJAUY010000040">
    <property type="protein sequence ID" value="MCB5180302.1"/>
    <property type="molecule type" value="Genomic_DNA"/>
</dbReference>
<reference evidence="3 4" key="1">
    <citation type="submission" date="2021-10" db="EMBL/GenBank/DDBJ databases">
        <title>Streptomyces sp. strain SMC 277, a novel streptomycete isolated from soil.</title>
        <authorList>
            <person name="Chanama M."/>
        </authorList>
    </citation>
    <scope>NUCLEOTIDE SEQUENCE [LARGE SCALE GENOMIC DNA]</scope>
    <source>
        <strain evidence="3 4">SMC 277</strain>
    </source>
</reference>
<evidence type="ECO:0000256" key="1">
    <source>
        <dbReference type="SAM" id="MobiDB-lite"/>
    </source>
</evidence>
<feature type="compositionally biased region" description="Gly residues" evidence="1">
    <location>
        <begin position="61"/>
        <end position="71"/>
    </location>
</feature>
<keyword evidence="2" id="KW-0472">Membrane</keyword>
<keyword evidence="4" id="KW-1185">Reference proteome</keyword>
<feature type="compositionally biased region" description="Low complexity" evidence="1">
    <location>
        <begin position="72"/>
        <end position="93"/>
    </location>
</feature>
<dbReference type="Proteomes" id="UP001199054">
    <property type="component" value="Unassembled WGS sequence"/>
</dbReference>
<keyword evidence="2" id="KW-0812">Transmembrane</keyword>
<organism evidence="3 4">
    <name type="scientific">Streptomyces antimicrobicus</name>
    <dbReference type="NCBI Taxonomy" id="2883108"/>
    <lineage>
        <taxon>Bacteria</taxon>
        <taxon>Bacillati</taxon>
        <taxon>Actinomycetota</taxon>
        <taxon>Actinomycetes</taxon>
        <taxon>Kitasatosporales</taxon>
        <taxon>Streptomycetaceae</taxon>
        <taxon>Streptomyces</taxon>
    </lineage>
</organism>
<comment type="caution">
    <text evidence="3">The sequence shown here is derived from an EMBL/GenBank/DDBJ whole genome shotgun (WGS) entry which is preliminary data.</text>
</comment>
<feature type="compositionally biased region" description="Gly residues" evidence="1">
    <location>
        <begin position="94"/>
        <end position="110"/>
    </location>
</feature>
<accession>A0ABS8B6T1</accession>
<protein>
    <recommendedName>
        <fullName evidence="5">Serine/threonine protein kinase</fullName>
    </recommendedName>
</protein>
<evidence type="ECO:0000313" key="4">
    <source>
        <dbReference type="Proteomes" id="UP001199054"/>
    </source>
</evidence>
<evidence type="ECO:0000313" key="3">
    <source>
        <dbReference type="EMBL" id="MCB5180302.1"/>
    </source>
</evidence>
<feature type="region of interest" description="Disordered" evidence="1">
    <location>
        <begin position="61"/>
        <end position="121"/>
    </location>
</feature>
<sequence>PLGTPPGGMPSAVPAAMPAAPPTVAVPAPARGRRTGLIALAVAVVLAGGALAAVQWLPGGSGSGSGKGKGSGASQAQGSTPAPSGAATAAGSAGTTGGSRGAGGSAGSGDDGPAAAAPEGSLISPAGARAAIEAFRKETGTTTFLNLRLYEGYVLADIPVTPGAKATNSYRYDKGKASRFGASGLPVQQGKPPIDMTKIDWDALPALMDRSQRDLGIGHPSMRYVVVEPWLMDGSPSLRPYLTDETGNGGYVHAGIDGKVVKVYRS</sequence>
<proteinExistence type="predicted"/>
<feature type="non-terminal residue" evidence="3">
    <location>
        <position position="1"/>
    </location>
</feature>